<dbReference type="PANTHER" id="PTHR13619:SF0">
    <property type="entry name" value="PHOSPHATIDATE CYTIDYLYLTRANSFERASE, MITOCHONDRIAL"/>
    <property type="match status" value="1"/>
</dbReference>
<reference evidence="20 21" key="1">
    <citation type="journal article" date="2018" name="Sci. Rep.">
        <title>Genome sequence of the cauliflower mushroom Sparassis crispa (Hanabiratake) and its association with beneficial usage.</title>
        <authorList>
            <person name="Kiyama R."/>
            <person name="Furutani Y."/>
            <person name="Kawaguchi K."/>
            <person name="Nakanishi T."/>
        </authorList>
    </citation>
    <scope>NUCLEOTIDE SEQUENCE [LARGE SCALE GENOMIC DNA]</scope>
</reference>
<keyword evidence="21" id="KW-1185">Reference proteome</keyword>
<accession>A0A401GS32</accession>
<sequence>MLSVTRNTSQKGKFLSVVARSLSTETISPSGSQLPPPTLPPSKSPRTRLNPAPRPTVSHRHPVFPHLPPTFGRNQLLPVADSTRALLESIVAQFEAPIRYAFAYGSGVFEQDGYTSSAPGAQNAPMLDFMFAVTHADHWHSINMNQYPSHYPLHTRILGSSFVARVEEVAPGVWFNTYVPMKGVTIKYGVTTVDNLCSDLLNWKTLYLAGRMHKPIRIIKDDARVRLTQQVNLTSAVRTALLTLPDEFSERELFERISGFSYGGDLRMLLPAENRRKVGNIVRKQGPQFKELYHRLVVALPGVFWSPYSTNIQQDISPHARAAHLKKLPLNLLTGVENHYTSVLPPREADESMYWTRLAGDEKLPTVLEQELRKIVRYPSSVQTVKGVVSAGFGKSLRYSAQKVGKWWKSVGGKPSSNS</sequence>
<dbReference type="GeneID" id="38781930"/>
<comment type="pathway">
    <text evidence="3">Phospholipid metabolism; CDP-diacylglycerol biosynthesis; CDP-diacylglycerol from sn-glycerol 3-phosphate: step 3/3.</text>
</comment>
<evidence type="ECO:0000256" key="17">
    <source>
        <dbReference type="ARBA" id="ARBA00023264"/>
    </source>
</evidence>
<evidence type="ECO:0000256" key="2">
    <source>
        <dbReference type="ARBA" id="ARBA00004443"/>
    </source>
</evidence>
<comment type="cofactor">
    <cofactor evidence="1">
        <name>Mg(2+)</name>
        <dbReference type="ChEBI" id="CHEBI:18420"/>
    </cofactor>
</comment>
<proteinExistence type="inferred from homology"/>
<evidence type="ECO:0000256" key="15">
    <source>
        <dbReference type="ARBA" id="ARBA00023136"/>
    </source>
</evidence>
<feature type="compositionally biased region" description="Pro residues" evidence="19">
    <location>
        <begin position="34"/>
        <end position="43"/>
    </location>
</feature>
<keyword evidence="8" id="KW-0444">Lipid biosynthesis</keyword>
<organism evidence="20 21">
    <name type="scientific">Sparassis crispa</name>
    <dbReference type="NCBI Taxonomy" id="139825"/>
    <lineage>
        <taxon>Eukaryota</taxon>
        <taxon>Fungi</taxon>
        <taxon>Dikarya</taxon>
        <taxon>Basidiomycota</taxon>
        <taxon>Agaricomycotina</taxon>
        <taxon>Agaricomycetes</taxon>
        <taxon>Polyporales</taxon>
        <taxon>Sparassidaceae</taxon>
        <taxon>Sparassis</taxon>
    </lineage>
</organism>
<evidence type="ECO:0000256" key="18">
    <source>
        <dbReference type="ARBA" id="ARBA00029893"/>
    </source>
</evidence>
<keyword evidence="9 20" id="KW-0808">Transferase</keyword>
<evidence type="ECO:0000256" key="3">
    <source>
        <dbReference type="ARBA" id="ARBA00005119"/>
    </source>
</evidence>
<keyword evidence="12" id="KW-0460">Magnesium</keyword>
<protein>
    <recommendedName>
        <fullName evidence="7">Phosphatidate cytidylyltransferase, mitochondrial</fullName>
        <ecNumber evidence="6">2.7.7.41</ecNumber>
    </recommendedName>
    <alternativeName>
        <fullName evidence="18">CDP-diacylglycerol synthase</fullName>
    </alternativeName>
</protein>
<dbReference type="InParanoid" id="A0A401GS32"/>
<evidence type="ECO:0000313" key="20">
    <source>
        <dbReference type="EMBL" id="GBE85013.1"/>
    </source>
</evidence>
<evidence type="ECO:0000256" key="4">
    <source>
        <dbReference type="ARBA" id="ARBA00005189"/>
    </source>
</evidence>
<keyword evidence="13" id="KW-0443">Lipid metabolism</keyword>
<dbReference type="GO" id="GO:0004605">
    <property type="term" value="F:phosphatidate cytidylyltransferase activity"/>
    <property type="evidence" value="ECO:0007669"/>
    <property type="project" value="UniProtKB-EC"/>
</dbReference>
<dbReference type="UniPathway" id="UPA00557">
    <property type="reaction ID" value="UER00614"/>
</dbReference>
<dbReference type="FunCoup" id="A0A401GS32">
    <property type="interactions" value="459"/>
</dbReference>
<keyword evidence="16" id="KW-0594">Phospholipid biosynthesis</keyword>
<keyword evidence="15" id="KW-0472">Membrane</keyword>
<comment type="caution">
    <text evidence="20">The sequence shown here is derived from an EMBL/GenBank/DDBJ whole genome shotgun (WGS) entry which is preliminary data.</text>
</comment>
<dbReference type="Proteomes" id="UP000287166">
    <property type="component" value="Unassembled WGS sequence"/>
</dbReference>
<dbReference type="GO" id="GO:0005743">
    <property type="term" value="C:mitochondrial inner membrane"/>
    <property type="evidence" value="ECO:0007669"/>
    <property type="project" value="UniProtKB-SubCell"/>
</dbReference>
<dbReference type="PIRSF" id="PIRSF028840">
    <property type="entry name" value="Mmp37"/>
    <property type="match status" value="1"/>
</dbReference>
<gene>
    <name evidence="20" type="ORF">SCP_0701990</name>
</gene>
<keyword evidence="11" id="KW-0999">Mitochondrion inner membrane</keyword>
<evidence type="ECO:0000256" key="6">
    <source>
        <dbReference type="ARBA" id="ARBA00012487"/>
    </source>
</evidence>
<dbReference type="OrthoDB" id="341477at2759"/>
<comment type="similarity">
    <text evidence="5">Belongs to the TAM41 family.</text>
</comment>
<evidence type="ECO:0000256" key="13">
    <source>
        <dbReference type="ARBA" id="ARBA00023098"/>
    </source>
</evidence>
<keyword evidence="14" id="KW-0496">Mitochondrion</keyword>
<dbReference type="EC" id="2.7.7.41" evidence="6"/>
<comment type="subcellular location">
    <subcellularLocation>
        <location evidence="2">Mitochondrion inner membrane</location>
        <topology evidence="2">Peripheral membrane protein</topology>
        <orientation evidence="2">Matrix side</orientation>
    </subcellularLocation>
</comment>
<dbReference type="InterPro" id="IPR015222">
    <property type="entry name" value="Tam41"/>
</dbReference>
<evidence type="ECO:0000313" key="21">
    <source>
        <dbReference type="Proteomes" id="UP000287166"/>
    </source>
</evidence>
<dbReference type="STRING" id="139825.A0A401GS32"/>
<keyword evidence="17" id="KW-1208">Phospholipid metabolism</keyword>
<keyword evidence="10 20" id="KW-0548">Nucleotidyltransferase</keyword>
<evidence type="ECO:0000256" key="14">
    <source>
        <dbReference type="ARBA" id="ARBA00023128"/>
    </source>
</evidence>
<evidence type="ECO:0000256" key="9">
    <source>
        <dbReference type="ARBA" id="ARBA00022679"/>
    </source>
</evidence>
<evidence type="ECO:0000256" key="5">
    <source>
        <dbReference type="ARBA" id="ARBA00005458"/>
    </source>
</evidence>
<dbReference type="EMBL" id="BFAD01000007">
    <property type="protein sequence ID" value="GBE85013.1"/>
    <property type="molecule type" value="Genomic_DNA"/>
</dbReference>
<evidence type="ECO:0000256" key="19">
    <source>
        <dbReference type="SAM" id="MobiDB-lite"/>
    </source>
</evidence>
<evidence type="ECO:0000256" key="11">
    <source>
        <dbReference type="ARBA" id="ARBA00022792"/>
    </source>
</evidence>
<evidence type="ECO:0000256" key="1">
    <source>
        <dbReference type="ARBA" id="ARBA00001946"/>
    </source>
</evidence>
<comment type="pathway">
    <text evidence="4">Lipid metabolism.</text>
</comment>
<dbReference type="GO" id="GO:0032049">
    <property type="term" value="P:cardiolipin biosynthetic process"/>
    <property type="evidence" value="ECO:0007669"/>
    <property type="project" value="InterPro"/>
</dbReference>
<evidence type="ECO:0000256" key="10">
    <source>
        <dbReference type="ARBA" id="ARBA00022695"/>
    </source>
</evidence>
<name>A0A401GS32_9APHY</name>
<evidence type="ECO:0000256" key="8">
    <source>
        <dbReference type="ARBA" id="ARBA00022516"/>
    </source>
</evidence>
<dbReference type="RefSeq" id="XP_027615926.1">
    <property type="nucleotide sequence ID" value="XM_027760125.1"/>
</dbReference>
<dbReference type="AlphaFoldDB" id="A0A401GS32"/>
<evidence type="ECO:0000256" key="7">
    <source>
        <dbReference type="ARBA" id="ARBA00018337"/>
    </source>
</evidence>
<dbReference type="GO" id="GO:0016024">
    <property type="term" value="P:CDP-diacylglycerol biosynthetic process"/>
    <property type="evidence" value="ECO:0007669"/>
    <property type="project" value="UniProtKB-UniPathway"/>
</dbReference>
<evidence type="ECO:0000256" key="12">
    <source>
        <dbReference type="ARBA" id="ARBA00022842"/>
    </source>
</evidence>
<evidence type="ECO:0000256" key="16">
    <source>
        <dbReference type="ARBA" id="ARBA00023209"/>
    </source>
</evidence>
<dbReference type="PANTHER" id="PTHR13619">
    <property type="entry name" value="PHOSPHATIDATE CYTIDYLYLTRANSFERASE, MITOCHONDRIAL"/>
    <property type="match status" value="1"/>
</dbReference>
<dbReference type="Pfam" id="PF09139">
    <property type="entry name" value="Tam41_Mmp37"/>
    <property type="match status" value="1"/>
</dbReference>
<feature type="region of interest" description="Disordered" evidence="19">
    <location>
        <begin position="25"/>
        <end position="60"/>
    </location>
</feature>